<protein>
    <submittedName>
        <fullName evidence="2">Uncharacterized protein</fullName>
    </submittedName>
</protein>
<evidence type="ECO:0000313" key="2">
    <source>
        <dbReference type="EMBL" id="MBX61709.1"/>
    </source>
</evidence>
<dbReference type="AlphaFoldDB" id="A0A2P2Q467"/>
<accession>A0A2P2Q467</accession>
<organism evidence="2">
    <name type="scientific">Rhizophora mucronata</name>
    <name type="common">Asiatic mangrove</name>
    <dbReference type="NCBI Taxonomy" id="61149"/>
    <lineage>
        <taxon>Eukaryota</taxon>
        <taxon>Viridiplantae</taxon>
        <taxon>Streptophyta</taxon>
        <taxon>Embryophyta</taxon>
        <taxon>Tracheophyta</taxon>
        <taxon>Spermatophyta</taxon>
        <taxon>Magnoliopsida</taxon>
        <taxon>eudicotyledons</taxon>
        <taxon>Gunneridae</taxon>
        <taxon>Pentapetalae</taxon>
        <taxon>rosids</taxon>
        <taxon>fabids</taxon>
        <taxon>Malpighiales</taxon>
        <taxon>Rhizophoraceae</taxon>
        <taxon>Rhizophora</taxon>
    </lineage>
</organism>
<dbReference type="EMBL" id="GGEC01081225">
    <property type="protein sequence ID" value="MBX61709.1"/>
    <property type="molecule type" value="Transcribed_RNA"/>
</dbReference>
<name>A0A2P2Q467_RHIMU</name>
<evidence type="ECO:0000256" key="1">
    <source>
        <dbReference type="SAM" id="MobiDB-lite"/>
    </source>
</evidence>
<proteinExistence type="predicted"/>
<reference evidence="2" key="1">
    <citation type="submission" date="2018-02" db="EMBL/GenBank/DDBJ databases">
        <title>Rhizophora mucronata_Transcriptome.</title>
        <authorList>
            <person name="Meera S.P."/>
            <person name="Sreeshan A."/>
            <person name="Augustine A."/>
        </authorList>
    </citation>
    <scope>NUCLEOTIDE SEQUENCE</scope>
    <source>
        <tissue evidence="2">Leaf</tissue>
    </source>
</reference>
<feature type="region of interest" description="Disordered" evidence="1">
    <location>
        <begin position="50"/>
        <end position="82"/>
    </location>
</feature>
<feature type="compositionally biased region" description="Polar residues" evidence="1">
    <location>
        <begin position="64"/>
        <end position="76"/>
    </location>
</feature>
<sequence length="82" mass="8723">MKQFPSVEEENSARLFGVAIGFKRGRDGEGAAATAAAEEKSTLLQLHQPRADAVKAEPPDCPNGASNGDNQDTQWLKQALKG</sequence>